<name>A0ABQ0CA22_9PROT</name>
<dbReference type="InterPro" id="IPR036737">
    <property type="entry name" value="OmpA-like_sf"/>
</dbReference>
<dbReference type="RefSeq" id="WP_420905427.1">
    <property type="nucleotide sequence ID" value="NZ_BAAFGK010000004.1"/>
</dbReference>
<evidence type="ECO:0000256" key="3">
    <source>
        <dbReference type="ARBA" id="ARBA00023136"/>
    </source>
</evidence>
<dbReference type="EMBL" id="BAAFGK010000004">
    <property type="protein sequence ID" value="GAB0057734.1"/>
    <property type="molecule type" value="Genomic_DNA"/>
</dbReference>
<proteinExistence type="predicted"/>
<gene>
    <name evidence="5" type="ORF">SIID45300_02066</name>
</gene>
<evidence type="ECO:0000256" key="2">
    <source>
        <dbReference type="ARBA" id="ARBA00022692"/>
    </source>
</evidence>
<dbReference type="InterPro" id="IPR025713">
    <property type="entry name" value="MotB-like_N_dom"/>
</dbReference>
<dbReference type="Gene3D" id="3.30.1330.60">
    <property type="entry name" value="OmpA-like domain"/>
    <property type="match status" value="1"/>
</dbReference>
<reference evidence="5 6" key="1">
    <citation type="submission" date="2024-05" db="EMBL/GenBank/DDBJ databases">
        <authorList>
            <consortium name="Candidatus Magnetaquicoccaceae bacterium FCR-1 genome sequencing consortium"/>
            <person name="Shimoshige H."/>
            <person name="Shimamura S."/>
            <person name="Taoka A."/>
            <person name="Kobayashi H."/>
            <person name="Maekawa T."/>
        </authorList>
    </citation>
    <scope>NUCLEOTIDE SEQUENCE [LARGE SCALE GENOMIC DNA]</scope>
    <source>
        <strain evidence="5 6">FCR-1</strain>
    </source>
</reference>
<dbReference type="InterPro" id="IPR050330">
    <property type="entry name" value="Bact_OuterMem_StrucFunc"/>
</dbReference>
<organism evidence="5 6">
    <name type="scientific">Candidatus Magnetaquiglobus chichijimensis</name>
    <dbReference type="NCBI Taxonomy" id="3141448"/>
    <lineage>
        <taxon>Bacteria</taxon>
        <taxon>Pseudomonadati</taxon>
        <taxon>Pseudomonadota</taxon>
        <taxon>Magnetococcia</taxon>
        <taxon>Magnetococcales</taxon>
        <taxon>Candidatus Magnetaquicoccaceae</taxon>
        <taxon>Candidatus Magnetaquiglobus</taxon>
    </lineage>
</organism>
<dbReference type="Proteomes" id="UP001628193">
    <property type="component" value="Unassembled WGS sequence"/>
</dbReference>
<keyword evidence="6" id="KW-1185">Reference proteome</keyword>
<feature type="domain" description="Motility protein B-like N-terminal" evidence="4">
    <location>
        <begin position="4"/>
        <end position="55"/>
    </location>
</feature>
<dbReference type="Pfam" id="PF13677">
    <property type="entry name" value="MotB_plug"/>
    <property type="match status" value="1"/>
</dbReference>
<dbReference type="PANTHER" id="PTHR30329">
    <property type="entry name" value="STATOR ELEMENT OF FLAGELLAR MOTOR COMPLEX"/>
    <property type="match status" value="1"/>
</dbReference>
<protein>
    <recommendedName>
        <fullName evidence="4">Motility protein B-like N-terminal domain-containing protein</fullName>
    </recommendedName>
</protein>
<reference evidence="5 6" key="2">
    <citation type="submission" date="2024-09" db="EMBL/GenBank/DDBJ databases">
        <title>Draft genome sequence of Candidatus Magnetaquicoccaceae bacterium FCR-1.</title>
        <authorList>
            <person name="Shimoshige H."/>
            <person name="Shimamura S."/>
            <person name="Taoka A."/>
            <person name="Kobayashi H."/>
            <person name="Maekawa T."/>
        </authorList>
    </citation>
    <scope>NUCLEOTIDE SEQUENCE [LARGE SCALE GENOMIC DNA]</scope>
    <source>
        <strain evidence="5 6">FCR-1</strain>
    </source>
</reference>
<keyword evidence="3" id="KW-0472">Membrane</keyword>
<evidence type="ECO:0000313" key="6">
    <source>
        <dbReference type="Proteomes" id="UP001628193"/>
    </source>
</evidence>
<evidence type="ECO:0000259" key="4">
    <source>
        <dbReference type="Pfam" id="PF13677"/>
    </source>
</evidence>
<dbReference type="SUPFAM" id="SSF103088">
    <property type="entry name" value="OmpA-like"/>
    <property type="match status" value="1"/>
</dbReference>
<evidence type="ECO:0000313" key="5">
    <source>
        <dbReference type="EMBL" id="GAB0057734.1"/>
    </source>
</evidence>
<comment type="caution">
    <text evidence="5">The sequence shown here is derived from an EMBL/GenBank/DDBJ whole genome shotgun (WGS) entry which is preliminary data.</text>
</comment>
<keyword evidence="2" id="KW-0812">Transmembrane</keyword>
<accession>A0ABQ0CA22</accession>
<evidence type="ECO:0000256" key="1">
    <source>
        <dbReference type="ARBA" id="ARBA00004370"/>
    </source>
</evidence>
<sequence length="242" mass="26432">MAKKCPTCKKGTPLWFISWADMATLLLCLFVILFSMSTVNATKFKKLQGTMKNAFGLNHSEQVNPVGGDSLVSVDFQQEIKLVQLIEKLDLMVNNLVDNGEAELKETESGIFLKLSKKTLFKPKTLEIHPESKLKLSQIATMLQSLRNEIQVTGLPDPSPPPHLAGLLNPWAAGVVEAQAIAEFLIGEGGIDPRRVRVVSPARKPGEVPGARHDPHEFVVEIGVMRTSEARGEGDSSVPADQ</sequence>
<dbReference type="PANTHER" id="PTHR30329:SF21">
    <property type="entry name" value="LIPOPROTEIN YIAD-RELATED"/>
    <property type="match status" value="1"/>
</dbReference>
<comment type="subcellular location">
    <subcellularLocation>
        <location evidence="1">Membrane</location>
    </subcellularLocation>
</comment>